<dbReference type="InterPro" id="IPR043502">
    <property type="entry name" value="DNA/RNA_pol_sf"/>
</dbReference>
<dbReference type="PANTHER" id="PTHR48475">
    <property type="entry name" value="RIBONUCLEASE H"/>
    <property type="match status" value="1"/>
</dbReference>
<accession>A0ABD1TJY4</accession>
<dbReference type="AlphaFoldDB" id="A0ABD1TJY4"/>
<dbReference type="SUPFAM" id="SSF56672">
    <property type="entry name" value="DNA/RNA polymerases"/>
    <property type="match status" value="1"/>
</dbReference>
<proteinExistence type="predicted"/>
<evidence type="ECO:0000313" key="2">
    <source>
        <dbReference type="Proteomes" id="UP001604336"/>
    </source>
</evidence>
<dbReference type="Gene3D" id="3.30.70.270">
    <property type="match status" value="1"/>
</dbReference>
<dbReference type="PANTHER" id="PTHR48475:SF1">
    <property type="entry name" value="RNASE H TYPE-1 DOMAIN-CONTAINING PROTEIN"/>
    <property type="match status" value="1"/>
</dbReference>
<gene>
    <name evidence="1" type="ORF">Adt_18641</name>
</gene>
<comment type="caution">
    <text evidence="1">The sequence shown here is derived from an EMBL/GenBank/DDBJ whole genome shotgun (WGS) entry which is preliminary data.</text>
</comment>
<keyword evidence="2" id="KW-1185">Reference proteome</keyword>
<evidence type="ECO:0000313" key="1">
    <source>
        <dbReference type="EMBL" id="KAL2513041.1"/>
    </source>
</evidence>
<dbReference type="InterPro" id="IPR043128">
    <property type="entry name" value="Rev_trsase/Diguanyl_cyclase"/>
</dbReference>
<organism evidence="1 2">
    <name type="scientific">Abeliophyllum distichum</name>
    <dbReference type="NCBI Taxonomy" id="126358"/>
    <lineage>
        <taxon>Eukaryota</taxon>
        <taxon>Viridiplantae</taxon>
        <taxon>Streptophyta</taxon>
        <taxon>Embryophyta</taxon>
        <taxon>Tracheophyta</taxon>
        <taxon>Spermatophyta</taxon>
        <taxon>Magnoliopsida</taxon>
        <taxon>eudicotyledons</taxon>
        <taxon>Gunneridae</taxon>
        <taxon>Pentapetalae</taxon>
        <taxon>asterids</taxon>
        <taxon>lamiids</taxon>
        <taxon>Lamiales</taxon>
        <taxon>Oleaceae</taxon>
        <taxon>Forsythieae</taxon>
        <taxon>Abeliophyllum</taxon>
    </lineage>
</organism>
<dbReference type="Proteomes" id="UP001604336">
    <property type="component" value="Unassembled WGS sequence"/>
</dbReference>
<name>A0ABD1TJY4_9LAMI</name>
<protein>
    <submittedName>
        <fullName evidence="1">DNA/RNA polymerase superfamily protein</fullName>
    </submittedName>
</protein>
<reference evidence="2" key="1">
    <citation type="submission" date="2024-07" db="EMBL/GenBank/DDBJ databases">
        <title>Two chromosome-level genome assemblies of Korean endemic species Abeliophyllum distichum and Forsythia ovata (Oleaceae).</title>
        <authorList>
            <person name="Jang H."/>
        </authorList>
    </citation>
    <scope>NUCLEOTIDE SEQUENCE [LARGE SCALE GENOMIC DNA]</scope>
</reference>
<sequence>MLGILRKYRIKLNPLKCAFGVVFGKFFGYMVNWRRIEVNPEKIKALIDIRSPSSPKEVQSLKERLSALNQLISKATDHCQPFFQTIKGRKRFEWMEECENTFWELKTSLGRPPLLSKPKNGETLLVYLVVSDKAISQIENGYADALSKLASSKDSNLMKGIPVEKLNKPSIDESVPQNVMVINESPEWMKYIIAYLTDQTTPEDKEETRKFVGRL</sequence>
<dbReference type="EMBL" id="JBFOLK010000005">
    <property type="protein sequence ID" value="KAL2513041.1"/>
    <property type="molecule type" value="Genomic_DNA"/>
</dbReference>